<organism evidence="1 2">
    <name type="scientific">Aminirod propionatiphilus</name>
    <dbReference type="NCBI Taxonomy" id="3415223"/>
    <lineage>
        <taxon>Bacteria</taxon>
        <taxon>Thermotogati</taxon>
        <taxon>Synergistota</taxon>
        <taxon>Synergistia</taxon>
        <taxon>Synergistales</taxon>
        <taxon>Aminiphilaceae</taxon>
        <taxon>Aminirod</taxon>
    </lineage>
</organism>
<gene>
    <name evidence="1" type="ORF">KIH16_04450</name>
</gene>
<protein>
    <submittedName>
        <fullName evidence="1">Uncharacterized protein</fullName>
    </submittedName>
</protein>
<name>A0ACD1DY40_9BACT</name>
<keyword evidence="2" id="KW-1185">Reference proteome</keyword>
<dbReference type="EMBL" id="CP074691">
    <property type="protein sequence ID" value="QVL37025.1"/>
    <property type="molecule type" value="Genomic_DNA"/>
</dbReference>
<evidence type="ECO:0000313" key="2">
    <source>
        <dbReference type="Proteomes" id="UP000682204"/>
    </source>
</evidence>
<sequence length="133" mass="13473">MIMDAKLVLADGQAVTAASAHDTTNVIDFGAYGDPAYPLTAVVRVDTTATSSGSATVSFGLATSADNSAYVVLWASAAVPVASLAKGYEITVPVPTGMKRYCKGVITVGTAALTAGKFDLFLVPAAQTNKANV</sequence>
<evidence type="ECO:0000313" key="1">
    <source>
        <dbReference type="EMBL" id="QVL37025.1"/>
    </source>
</evidence>
<accession>A0ACD1DY40</accession>
<proteinExistence type="predicted"/>
<reference evidence="1" key="1">
    <citation type="submission" date="2021-05" db="EMBL/GenBank/DDBJ databases">
        <title>An isolated secondary fermenter in methanogenic hydrocarbon-degrading communities.</title>
        <authorList>
            <person name="Liu Y.-F."/>
            <person name="Liu Z.-l."/>
        </authorList>
    </citation>
    <scope>NUCLEOTIDE SEQUENCE</scope>
    <source>
        <strain evidence="1">L-13</strain>
    </source>
</reference>
<dbReference type="Proteomes" id="UP000682204">
    <property type="component" value="Chromosome"/>
</dbReference>